<keyword evidence="1" id="KW-0812">Transmembrane</keyword>
<sequence>MVPFRGMAGPWVVFPSGVASPRLSKDLVVLALLAARLLRQWVNMTDLWTSLDTWCLQCSNFLLGSPPVFIGEEALLQDVFFPRQFFLAIFYFYFAVCRWIHCECKRSLCSLFISKFLVVGWNLFLDPAFPSVRLELPHLPLFWLSILTNGPIGCGGSLVSTFCLRAVEKRPNSVPFRGMAGPCVVLPSGGFSSPQSCGSGVASSETPPTVGEYDGPMEQLGHLVSAM</sequence>
<gene>
    <name evidence="2" type="ORF">F2Q70_00022236</name>
</gene>
<protein>
    <submittedName>
        <fullName evidence="2">Uncharacterized protein</fullName>
    </submittedName>
</protein>
<dbReference type="EMBL" id="QGKY02001925">
    <property type="protein sequence ID" value="KAF2545856.1"/>
    <property type="molecule type" value="Genomic_DNA"/>
</dbReference>
<feature type="transmembrane region" description="Helical" evidence="1">
    <location>
        <begin position="141"/>
        <end position="167"/>
    </location>
</feature>
<proteinExistence type="predicted"/>
<feature type="transmembrane region" description="Helical" evidence="1">
    <location>
        <begin position="108"/>
        <end position="129"/>
    </location>
</feature>
<name>A0A8S9GNE7_BRACR</name>
<comment type="caution">
    <text evidence="2">The sequence shown here is derived from an EMBL/GenBank/DDBJ whole genome shotgun (WGS) entry which is preliminary data.</text>
</comment>
<reference evidence="2" key="1">
    <citation type="submission" date="2019-12" db="EMBL/GenBank/DDBJ databases">
        <title>Genome sequencing and annotation of Brassica cretica.</title>
        <authorList>
            <person name="Studholme D.J."/>
            <person name="Sarris P.F."/>
        </authorList>
    </citation>
    <scope>NUCLEOTIDE SEQUENCE</scope>
    <source>
        <strain evidence="2">PFS-102/07</strain>
        <tissue evidence="2">Leaf</tissue>
    </source>
</reference>
<organism evidence="2">
    <name type="scientific">Brassica cretica</name>
    <name type="common">Mustard</name>
    <dbReference type="NCBI Taxonomy" id="69181"/>
    <lineage>
        <taxon>Eukaryota</taxon>
        <taxon>Viridiplantae</taxon>
        <taxon>Streptophyta</taxon>
        <taxon>Embryophyta</taxon>
        <taxon>Tracheophyta</taxon>
        <taxon>Spermatophyta</taxon>
        <taxon>Magnoliopsida</taxon>
        <taxon>eudicotyledons</taxon>
        <taxon>Gunneridae</taxon>
        <taxon>Pentapetalae</taxon>
        <taxon>rosids</taxon>
        <taxon>malvids</taxon>
        <taxon>Brassicales</taxon>
        <taxon>Brassicaceae</taxon>
        <taxon>Brassiceae</taxon>
        <taxon>Brassica</taxon>
    </lineage>
</organism>
<feature type="transmembrane region" description="Helical" evidence="1">
    <location>
        <begin position="85"/>
        <end position="101"/>
    </location>
</feature>
<accession>A0A8S9GNE7</accession>
<keyword evidence="1" id="KW-0472">Membrane</keyword>
<dbReference type="AlphaFoldDB" id="A0A8S9GNE7"/>
<keyword evidence="1" id="KW-1133">Transmembrane helix</keyword>
<evidence type="ECO:0000256" key="1">
    <source>
        <dbReference type="SAM" id="Phobius"/>
    </source>
</evidence>
<evidence type="ECO:0000313" key="2">
    <source>
        <dbReference type="EMBL" id="KAF2545856.1"/>
    </source>
</evidence>